<evidence type="ECO:0000256" key="1">
    <source>
        <dbReference type="ARBA" id="ARBA00023125"/>
    </source>
</evidence>
<dbReference type="PANTHER" id="PTHR43479">
    <property type="entry name" value="ACREF/ENVCD OPERON REPRESSOR-RELATED"/>
    <property type="match status" value="1"/>
</dbReference>
<dbReference type="Gene3D" id="1.10.357.10">
    <property type="entry name" value="Tetracycline Repressor, domain 2"/>
    <property type="match status" value="1"/>
</dbReference>
<dbReference type="InterPro" id="IPR050624">
    <property type="entry name" value="HTH-type_Tx_Regulator"/>
</dbReference>
<dbReference type="EMBL" id="AP026803">
    <property type="protein sequence ID" value="BDR59794.1"/>
    <property type="molecule type" value="Genomic_DNA"/>
</dbReference>
<gene>
    <name evidence="4" type="ORF">KIM322_00550</name>
</gene>
<sequence length="197" mass="23184">MSRGFTEEEKKELKERLIQVFIEELNHQKISSINIDDLVKKVGIAKGSFYHFFKSKDDLFAEVINKIQDNIINKSTYLAEEDKLPAKDRLKKILLYLVATIGQYPWIKQLSNVEYAKLIRRLPDDAKEKLRQKDITDLTRILEILNLKTVYPYENITVMVQIIFSSALNKDDYGDKYDESIKILVDILIDHIFTERR</sequence>
<dbReference type="Pfam" id="PF00440">
    <property type="entry name" value="TetR_N"/>
    <property type="match status" value="1"/>
</dbReference>
<dbReference type="PANTHER" id="PTHR43479:SF11">
    <property type="entry name" value="ACREF_ENVCD OPERON REPRESSOR-RELATED"/>
    <property type="match status" value="1"/>
</dbReference>
<dbReference type="RefSeq" id="WP_317637523.1">
    <property type="nucleotide sequence ID" value="NZ_AP026803.1"/>
</dbReference>
<dbReference type="InterPro" id="IPR009057">
    <property type="entry name" value="Homeodomain-like_sf"/>
</dbReference>
<feature type="DNA-binding region" description="H-T-H motif" evidence="2">
    <location>
        <begin position="34"/>
        <end position="53"/>
    </location>
</feature>
<reference evidence="4 5" key="1">
    <citation type="journal article" date="2023" name="Microbiol. Spectr.">
        <title>Symbiosis of Carpenter Bees with Uncharacterized Lactic Acid Bacteria Showing NAD Auxotrophy.</title>
        <authorList>
            <person name="Kawasaki S."/>
            <person name="Ozawa K."/>
            <person name="Mori T."/>
            <person name="Yamamoto A."/>
            <person name="Ito M."/>
            <person name="Ohkuma M."/>
            <person name="Sakamoto M."/>
            <person name="Matsutani M."/>
        </authorList>
    </citation>
    <scope>NUCLEOTIDE SEQUENCE [LARGE SCALE GENOMIC DNA]</scope>
    <source>
        <strain evidence="4 5">Kim32-2</strain>
    </source>
</reference>
<dbReference type="SUPFAM" id="SSF46689">
    <property type="entry name" value="Homeodomain-like"/>
    <property type="match status" value="1"/>
</dbReference>
<dbReference type="PROSITE" id="PS50977">
    <property type="entry name" value="HTH_TETR_2"/>
    <property type="match status" value="1"/>
</dbReference>
<dbReference type="InterPro" id="IPR001647">
    <property type="entry name" value="HTH_TetR"/>
</dbReference>
<name>A0ABM8BEY4_9LACO</name>
<protein>
    <submittedName>
        <fullName evidence="4">TetR family transcriptional regulator</fullName>
    </submittedName>
</protein>
<proteinExistence type="predicted"/>
<dbReference type="Proteomes" id="UP001321741">
    <property type="component" value="Chromosome"/>
</dbReference>
<keyword evidence="5" id="KW-1185">Reference proteome</keyword>
<evidence type="ECO:0000313" key="4">
    <source>
        <dbReference type="EMBL" id="BDR59794.1"/>
    </source>
</evidence>
<accession>A0ABM8BEY4</accession>
<feature type="domain" description="HTH tetR-type" evidence="3">
    <location>
        <begin position="11"/>
        <end position="71"/>
    </location>
</feature>
<evidence type="ECO:0000259" key="3">
    <source>
        <dbReference type="PROSITE" id="PS50977"/>
    </source>
</evidence>
<organism evidence="4 5">
    <name type="scientific">Lactobacillus xylocopicola</name>
    <dbReference type="NCBI Taxonomy" id="2976676"/>
    <lineage>
        <taxon>Bacteria</taxon>
        <taxon>Bacillati</taxon>
        <taxon>Bacillota</taxon>
        <taxon>Bacilli</taxon>
        <taxon>Lactobacillales</taxon>
        <taxon>Lactobacillaceae</taxon>
        <taxon>Lactobacillus</taxon>
    </lineage>
</organism>
<keyword evidence="1 2" id="KW-0238">DNA-binding</keyword>
<evidence type="ECO:0000256" key="2">
    <source>
        <dbReference type="PROSITE-ProRule" id="PRU00335"/>
    </source>
</evidence>
<evidence type="ECO:0000313" key="5">
    <source>
        <dbReference type="Proteomes" id="UP001321741"/>
    </source>
</evidence>